<evidence type="ECO:0000256" key="1">
    <source>
        <dbReference type="SAM" id="MobiDB-lite"/>
    </source>
</evidence>
<feature type="region of interest" description="Disordered" evidence="1">
    <location>
        <begin position="260"/>
        <end position="287"/>
    </location>
</feature>
<reference evidence="2 3" key="1">
    <citation type="submission" date="2019-03" db="EMBL/GenBank/DDBJ databases">
        <title>Single cell metagenomics reveals metabolic interactions within the superorganism composed of flagellate Streblomastix strix and complex community of Bacteroidetes bacteria on its surface.</title>
        <authorList>
            <person name="Treitli S.C."/>
            <person name="Kolisko M."/>
            <person name="Husnik F."/>
            <person name="Keeling P."/>
            <person name="Hampl V."/>
        </authorList>
    </citation>
    <scope>NUCLEOTIDE SEQUENCE [LARGE SCALE GENOMIC DNA]</scope>
    <source>
        <strain evidence="2">ST1C</strain>
    </source>
</reference>
<evidence type="ECO:0000313" key="2">
    <source>
        <dbReference type="EMBL" id="KAA6371164.1"/>
    </source>
</evidence>
<sequence length="557" mass="63402">MEEASQRKERNFRERMREKMERKRQRRKLLERKKKEKKKEKEKDIQRRRERGELLNNDNIDDDEDEEGSSDTDSIVEDDEDEEEDDAEEQDEVKESPDGFYRMVYPTAKMRIQYKERVRELKERSRQDRQRVIKGEITFEQYQELCKQNTLENIKLQQASLVDANKEISQQSKEGEGKGSQPNEQEKEEDILNRMQIYNSSVLHESFYKACGVRGLAGLKTIAAVGYSNTPGFADLFSEYAERVCLSTMAMNMNQQQPGRFGGQNSQSYYSSQHIGGSQTRPRALGGQSGWKPVMNSSKFCQFGRNAGLSDGKTVTQADLDLLYREVTRHSAADSRTGPNSNVTSGTLASQSFMGYGEFCTAVLVLATRVFPDLPFYDALRKVLMSMEDKLIKGTVTPTLIALNAQAQKTGASQLTLMNFNICISSIISLTVTVNTTFIHTTTASYSEKRRQSPQIGNNSIGGWSEKGSVQQYTIDKEKDPQKERKNSITSTGQQQQQQQQPSTPNSSSRTSVNTQNSNALSSLILFLIVLTRGYYHHQFYFHSFNYQLLLLVEGVL</sequence>
<name>A0A5J4ULR8_9EUKA</name>
<feature type="non-terminal residue" evidence="2">
    <location>
        <position position="557"/>
    </location>
</feature>
<feature type="compositionally biased region" description="Basic and acidic residues" evidence="1">
    <location>
        <begin position="477"/>
        <end position="487"/>
    </location>
</feature>
<comment type="caution">
    <text evidence="2">The sequence shown here is derived from an EMBL/GenBank/DDBJ whole genome shotgun (WGS) entry which is preliminary data.</text>
</comment>
<dbReference type="EMBL" id="SNRW01014717">
    <property type="protein sequence ID" value="KAA6371164.1"/>
    <property type="molecule type" value="Genomic_DNA"/>
</dbReference>
<feature type="compositionally biased region" description="Basic and acidic residues" evidence="1">
    <location>
        <begin position="1"/>
        <end position="21"/>
    </location>
</feature>
<feature type="compositionally biased region" description="Basic and acidic residues" evidence="1">
    <location>
        <begin position="39"/>
        <end position="53"/>
    </location>
</feature>
<feature type="region of interest" description="Disordered" evidence="1">
    <location>
        <begin position="166"/>
        <end position="188"/>
    </location>
</feature>
<dbReference type="AlphaFoldDB" id="A0A5J4ULR8"/>
<accession>A0A5J4ULR8</accession>
<feature type="region of interest" description="Disordered" evidence="1">
    <location>
        <begin position="1"/>
        <end position="104"/>
    </location>
</feature>
<gene>
    <name evidence="2" type="ORF">EZS28_033309</name>
</gene>
<feature type="compositionally biased region" description="Acidic residues" evidence="1">
    <location>
        <begin position="59"/>
        <end position="92"/>
    </location>
</feature>
<proteinExistence type="predicted"/>
<feature type="region of interest" description="Disordered" evidence="1">
    <location>
        <begin position="477"/>
        <end position="515"/>
    </location>
</feature>
<organism evidence="2 3">
    <name type="scientific">Streblomastix strix</name>
    <dbReference type="NCBI Taxonomy" id="222440"/>
    <lineage>
        <taxon>Eukaryota</taxon>
        <taxon>Metamonada</taxon>
        <taxon>Preaxostyla</taxon>
        <taxon>Oxymonadida</taxon>
        <taxon>Streblomastigidae</taxon>
        <taxon>Streblomastix</taxon>
    </lineage>
</organism>
<dbReference type="Proteomes" id="UP000324800">
    <property type="component" value="Unassembled WGS sequence"/>
</dbReference>
<protein>
    <submittedName>
        <fullName evidence="2">Uncharacterized protein</fullName>
    </submittedName>
</protein>
<dbReference type="Gene3D" id="1.10.238.10">
    <property type="entry name" value="EF-hand"/>
    <property type="match status" value="1"/>
</dbReference>
<evidence type="ECO:0000313" key="3">
    <source>
        <dbReference type="Proteomes" id="UP000324800"/>
    </source>
</evidence>
<feature type="compositionally biased region" description="Polar residues" evidence="1">
    <location>
        <begin position="502"/>
        <end position="515"/>
    </location>
</feature>
<feature type="compositionally biased region" description="Basic residues" evidence="1">
    <location>
        <begin position="22"/>
        <end position="38"/>
    </location>
</feature>